<dbReference type="OrthoDB" id="7366131at2"/>
<reference evidence="2 3" key="1">
    <citation type="journal article" date="2013" name="Genome Announc.">
        <title>Draft Genome Sequence of an Alphaproteobacterium, Caenispirillum salinarum AK4(T), Isolated from a Solar Saltern.</title>
        <authorList>
            <person name="Khatri I."/>
            <person name="Singh A."/>
            <person name="Korpole S."/>
            <person name="Pinnaka A.K."/>
            <person name="Subramanian S."/>
        </authorList>
    </citation>
    <scope>NUCLEOTIDE SEQUENCE [LARGE SCALE GENOMIC DNA]</scope>
    <source>
        <strain evidence="2 3">AK4</strain>
    </source>
</reference>
<dbReference type="Gene3D" id="1.25.40.10">
    <property type="entry name" value="Tetratricopeptide repeat domain"/>
    <property type="match status" value="1"/>
</dbReference>
<dbReference type="SUPFAM" id="SSF48452">
    <property type="entry name" value="TPR-like"/>
    <property type="match status" value="1"/>
</dbReference>
<dbReference type="RefSeq" id="WP_009542706.1">
    <property type="nucleotide sequence ID" value="NZ_ANHY01000029.1"/>
</dbReference>
<gene>
    <name evidence="2" type="ORF">C882_2311</name>
</gene>
<dbReference type="GO" id="GO:0008146">
    <property type="term" value="F:sulfotransferase activity"/>
    <property type="evidence" value="ECO:0007669"/>
    <property type="project" value="InterPro"/>
</dbReference>
<comment type="caution">
    <text evidence="2">The sequence shown here is derived from an EMBL/GenBank/DDBJ whole genome shotgun (WGS) entry which is preliminary data.</text>
</comment>
<feature type="domain" description="Sulfotransferase" evidence="1">
    <location>
        <begin position="203"/>
        <end position="380"/>
    </location>
</feature>
<proteinExistence type="predicted"/>
<protein>
    <recommendedName>
        <fullName evidence="1">Sulfotransferase domain-containing protein</fullName>
    </recommendedName>
</protein>
<dbReference type="InterPro" id="IPR011990">
    <property type="entry name" value="TPR-like_helical_dom_sf"/>
</dbReference>
<dbReference type="InterPro" id="IPR027417">
    <property type="entry name" value="P-loop_NTPase"/>
</dbReference>
<dbReference type="Proteomes" id="UP000009881">
    <property type="component" value="Unassembled WGS sequence"/>
</dbReference>
<organism evidence="2 3">
    <name type="scientific">Caenispirillum salinarum AK4</name>
    <dbReference type="NCBI Taxonomy" id="1238182"/>
    <lineage>
        <taxon>Bacteria</taxon>
        <taxon>Pseudomonadati</taxon>
        <taxon>Pseudomonadota</taxon>
        <taxon>Alphaproteobacteria</taxon>
        <taxon>Rhodospirillales</taxon>
        <taxon>Novispirillaceae</taxon>
        <taxon>Caenispirillum</taxon>
    </lineage>
</organism>
<dbReference type="STRING" id="1238182.C882_2311"/>
<sequence length="432" mass="47457">MPADETSTAKPPLDRAHDLAAAGRPQDALAELRPEVDKPDADPQALSLAGRLLLDKGEPLRALPLLDRCVSTDPEALAARRALSHALAAVARTAGQSSPPAERMRLLAAAVSEVHALEGRRQEQLEDLKRDLLTALLDLQTEVNRTTRPTDPVRGGIARLLVQLAPANPTMRANLSPTLASSETKAGLSDFMPHMEPGALGRKLFVACFPKSGSTFLLSLLSTLSGLPHIPLCYTFGQNEQDLYLPYLQTYAGTDAVVQQHCRATEANVHLMQGFGITPVILVRNLFDTLVSLHDYYDAGLFIESFLRHWPGLSADDRRACIIDMVAPWYITFYASWWRVTVRNELRVTWLAYETLIERPEAALKDLCRFWGINADSAMIAQTVNAVTNAGDTRLNKGVAGRGASFFTEAEKERIRGLTRYHPNVDFSAIGL</sequence>
<accession>K9H7F9</accession>
<dbReference type="SUPFAM" id="SSF52540">
    <property type="entry name" value="P-loop containing nucleoside triphosphate hydrolases"/>
    <property type="match status" value="1"/>
</dbReference>
<dbReference type="Gene3D" id="3.40.50.300">
    <property type="entry name" value="P-loop containing nucleotide triphosphate hydrolases"/>
    <property type="match status" value="1"/>
</dbReference>
<evidence type="ECO:0000259" key="1">
    <source>
        <dbReference type="Pfam" id="PF00685"/>
    </source>
</evidence>
<dbReference type="EMBL" id="ANHY01000029">
    <property type="protein sequence ID" value="EKV26538.1"/>
    <property type="molecule type" value="Genomic_DNA"/>
</dbReference>
<dbReference type="AlphaFoldDB" id="K9H7F9"/>
<dbReference type="eggNOG" id="ENOG5032T0B">
    <property type="taxonomic scope" value="Bacteria"/>
</dbReference>
<dbReference type="InterPro" id="IPR000863">
    <property type="entry name" value="Sulfotransferase_dom"/>
</dbReference>
<evidence type="ECO:0000313" key="2">
    <source>
        <dbReference type="EMBL" id="EKV26538.1"/>
    </source>
</evidence>
<keyword evidence="3" id="KW-1185">Reference proteome</keyword>
<evidence type="ECO:0000313" key="3">
    <source>
        <dbReference type="Proteomes" id="UP000009881"/>
    </source>
</evidence>
<name>K9H7F9_9PROT</name>
<dbReference type="Pfam" id="PF00685">
    <property type="entry name" value="Sulfotransfer_1"/>
    <property type="match status" value="1"/>
</dbReference>